<dbReference type="AlphaFoldDB" id="A0A6S4TA44"/>
<evidence type="ECO:0000313" key="2">
    <source>
        <dbReference type="Proteomes" id="UP000515756"/>
    </source>
</evidence>
<dbReference type="EMBL" id="AP021927">
    <property type="protein sequence ID" value="BBQ29902.1"/>
    <property type="molecule type" value="Genomic_DNA"/>
</dbReference>
<organism evidence="1 2">
    <name type="scientific">Aeromonas caviae</name>
    <name type="common">Aeromonas punctata</name>
    <dbReference type="NCBI Taxonomy" id="648"/>
    <lineage>
        <taxon>Bacteria</taxon>
        <taxon>Pseudomonadati</taxon>
        <taxon>Pseudomonadota</taxon>
        <taxon>Gammaproteobacteria</taxon>
        <taxon>Aeromonadales</taxon>
        <taxon>Aeromonadaceae</taxon>
        <taxon>Aeromonas</taxon>
    </lineage>
</organism>
<protein>
    <submittedName>
        <fullName evidence="1">Uncharacterized protein</fullName>
    </submittedName>
</protein>
<accession>A0A6S4TA44</accession>
<reference evidence="1 2" key="1">
    <citation type="submission" date="2019-12" db="EMBL/GenBank/DDBJ databases">
        <title>complete genome sequences of Aeromonas caviae str. WP2-W18-ESBL-01 isolated from wastewater treatment plant effluent.</title>
        <authorList>
            <person name="Sekizuka T."/>
            <person name="Itokawa K."/>
            <person name="Yatsu K."/>
            <person name="Inamine Y."/>
            <person name="Kuroda M."/>
        </authorList>
    </citation>
    <scope>NUCLEOTIDE SEQUENCE [LARGE SCALE GENOMIC DNA]</scope>
    <source>
        <strain evidence="1 2">WP2-W18-ESBL-01</strain>
    </source>
</reference>
<evidence type="ECO:0000313" key="1">
    <source>
        <dbReference type="EMBL" id="BBQ29902.1"/>
    </source>
</evidence>
<sequence>MQSFDKVIALWPAYRVSPEFNPPVARTARWDDGQGVRRTRASYLTGDGIDTRFMCFKERQDRFIEHMNRSHRQLAGIVPSPGMTVLAVQHDSQIHLVPLEYTDDEGIARHQFPNVVNFDLAFAKLRTEALEQANLFIIELHRLLPMGFLEAQQAAELGKQVVTLSYATQIARTDVDALQTRLCADHSGYWVGLVRELSRMACSISGATRLGCALYSRAVCRASPRPISLQALLTLLRSLASFNKRSLQRAIFSLQVNGDSR</sequence>
<proteinExistence type="predicted"/>
<name>A0A6S4TA44_AERCA</name>
<dbReference type="Proteomes" id="UP000515756">
    <property type="component" value="Chromosome"/>
</dbReference>
<gene>
    <name evidence="1" type="ORF">WP2W18E01_14840</name>
</gene>